<evidence type="ECO:0000313" key="2">
    <source>
        <dbReference type="Proteomes" id="UP000198900"/>
    </source>
</evidence>
<sequence>MTWIAGEVSIVDAVAQGTQLMQPFAWMRGGTLQPALLWSNGDCPTPTHTK</sequence>
<reference evidence="1" key="1">
    <citation type="submission" date="2016-10" db="EMBL/GenBank/DDBJ databases">
        <authorList>
            <person name="Varghese N."/>
            <person name="Submissions S."/>
        </authorList>
    </citation>
    <scope>NUCLEOTIDE SEQUENCE [LARGE SCALE GENOMIC DNA]</scope>
    <source>
        <strain evidence="1">YR281</strain>
    </source>
</reference>
<comment type="caution">
    <text evidence="1">The sequence shown here is derived from an EMBL/GenBank/DDBJ whole genome shotgun (WGS) entry which is preliminary data.</text>
</comment>
<dbReference type="AlphaFoldDB" id="A0A7Z7BFX4"/>
<dbReference type="Proteomes" id="UP000198900">
    <property type="component" value="Unassembled WGS sequence"/>
</dbReference>
<name>A0A7Z7BFX4_9BURK</name>
<accession>A0A7Z7BFX4</accession>
<evidence type="ECO:0000313" key="1">
    <source>
        <dbReference type="EMBL" id="SDI91917.1"/>
    </source>
</evidence>
<proteinExistence type="predicted"/>
<dbReference type="EMBL" id="FNDI01000027">
    <property type="protein sequence ID" value="SDI91917.1"/>
    <property type="molecule type" value="Genomic_DNA"/>
</dbReference>
<gene>
    <name evidence="1" type="ORF">SAMN04487926_12732</name>
</gene>
<protein>
    <submittedName>
        <fullName evidence="1">Uncharacterized protein</fullName>
    </submittedName>
</protein>
<organism evidence="1 2">
    <name type="scientific">Paraburkholderia steynii</name>
    <dbReference type="NCBI Taxonomy" id="1245441"/>
    <lineage>
        <taxon>Bacteria</taxon>
        <taxon>Pseudomonadati</taxon>
        <taxon>Pseudomonadota</taxon>
        <taxon>Betaproteobacteria</taxon>
        <taxon>Burkholderiales</taxon>
        <taxon>Burkholderiaceae</taxon>
        <taxon>Paraburkholderia</taxon>
    </lineage>
</organism>
<keyword evidence="2" id="KW-1185">Reference proteome</keyword>